<gene>
    <name evidence="4" type="ORF">SAMN04487984_1177</name>
</gene>
<dbReference type="RefSeq" id="WP_084099297.1">
    <property type="nucleotide sequence ID" value="NZ_FWXK01000006.1"/>
</dbReference>
<sequence length="463" mass="52233">MINDKERIMNLVAEGVITTEEALILLENRQETTETTDKTTDEQTIEDFLNDIPNMQATAEKSSRDQKYQLQKKYEQELAQKLQEKQALLSEEPNPADDSETAILVKRLDEEINQLTEQVDYLKQEIDAMDRQQAKQEGARRQPYSSKQRETNHPNNESLIQKTRSGLHTAKKRFNQTVSFEKSAAGIPIPKLKMHAYEDQQMFAGDDLSVIDVNVTKGNITLETWEKSELSVHVSGQLVGDYEEDTALEAFQARSELSYEAGTLQFNLLSRLLTSHVTIKIPKQAIDYVKLHSLTGKMTINGLACDDLMMQSLDGDIVLNGVTAQMVELNAKNSRIEILDADITDLISKNLNGDQRLIGIVQNAELQTGNGDVRLTYSEAPKRLLATSKNGDLKCHFPEHTPIDGFAQTNSGAILFRNDDLTIRKLKDDQFNHQATFQYRLEDQPTYVTLKTISGNVQVKGDQ</sequence>
<dbReference type="AlphaFoldDB" id="A0A1W1Z7S3"/>
<feature type="compositionally biased region" description="Basic and acidic residues" evidence="1">
    <location>
        <begin position="130"/>
        <end position="140"/>
    </location>
</feature>
<dbReference type="Pfam" id="PF22746">
    <property type="entry name" value="SHOCT-like_DUF2089-C"/>
    <property type="match status" value="1"/>
</dbReference>
<protein>
    <submittedName>
        <fullName evidence="4">Adhesin</fullName>
    </submittedName>
</protein>
<keyword evidence="5" id="KW-1185">Reference proteome</keyword>
<accession>A0A1W1Z7S3</accession>
<evidence type="ECO:0000259" key="2">
    <source>
        <dbReference type="Pfam" id="PF13349"/>
    </source>
</evidence>
<evidence type="ECO:0000256" key="1">
    <source>
        <dbReference type="SAM" id="MobiDB-lite"/>
    </source>
</evidence>
<feature type="domain" description="DUF4097" evidence="2">
    <location>
        <begin position="211"/>
        <end position="459"/>
    </location>
</feature>
<evidence type="ECO:0000259" key="3">
    <source>
        <dbReference type="Pfam" id="PF22746"/>
    </source>
</evidence>
<feature type="domain" description="YvlB/LiaX N-terminal" evidence="3">
    <location>
        <begin position="4"/>
        <end position="31"/>
    </location>
</feature>
<dbReference type="InterPro" id="IPR053959">
    <property type="entry name" value="YvlB/LiaX_N"/>
</dbReference>
<feature type="region of interest" description="Disordered" evidence="1">
    <location>
        <begin position="130"/>
        <end position="159"/>
    </location>
</feature>
<proteinExistence type="predicted"/>
<dbReference type="Proteomes" id="UP000243884">
    <property type="component" value="Unassembled WGS sequence"/>
</dbReference>
<dbReference type="InterPro" id="IPR025164">
    <property type="entry name" value="Toastrack_DUF4097"/>
</dbReference>
<name>A0A1W1Z7S3_9LACT</name>
<dbReference type="Pfam" id="PF13349">
    <property type="entry name" value="DUF4097"/>
    <property type="match status" value="1"/>
</dbReference>
<dbReference type="OrthoDB" id="2240743at2"/>
<dbReference type="STRING" id="371602.SAMN04487984_1177"/>
<reference evidence="5" key="1">
    <citation type="submission" date="2017-04" db="EMBL/GenBank/DDBJ databases">
        <authorList>
            <person name="Varghese N."/>
            <person name="Submissions S."/>
        </authorList>
    </citation>
    <scope>NUCLEOTIDE SEQUENCE [LARGE SCALE GENOMIC DNA]</scope>
    <source>
        <strain evidence="5">DSM 21500</strain>
    </source>
</reference>
<evidence type="ECO:0000313" key="4">
    <source>
        <dbReference type="EMBL" id="SMC44455.1"/>
    </source>
</evidence>
<organism evidence="4 5">
    <name type="scientific">Aerococcus suis</name>
    <dbReference type="NCBI Taxonomy" id="371602"/>
    <lineage>
        <taxon>Bacteria</taxon>
        <taxon>Bacillati</taxon>
        <taxon>Bacillota</taxon>
        <taxon>Bacilli</taxon>
        <taxon>Lactobacillales</taxon>
        <taxon>Aerococcaceae</taxon>
        <taxon>Aerococcus</taxon>
    </lineage>
</organism>
<dbReference type="EMBL" id="FWXK01000006">
    <property type="protein sequence ID" value="SMC44455.1"/>
    <property type="molecule type" value="Genomic_DNA"/>
</dbReference>
<evidence type="ECO:0000313" key="5">
    <source>
        <dbReference type="Proteomes" id="UP000243884"/>
    </source>
</evidence>